<dbReference type="GO" id="GO:0055085">
    <property type="term" value="P:transmembrane transport"/>
    <property type="evidence" value="ECO:0007669"/>
    <property type="project" value="InterPro"/>
</dbReference>
<dbReference type="Pfam" id="PF04120">
    <property type="entry name" value="Iron_permease"/>
    <property type="match status" value="1"/>
</dbReference>
<evidence type="ECO:0000313" key="2">
    <source>
        <dbReference type="EMBL" id="MQY29550.1"/>
    </source>
</evidence>
<evidence type="ECO:0000313" key="3">
    <source>
        <dbReference type="Proteomes" id="UP000431401"/>
    </source>
</evidence>
<comment type="caution">
    <text evidence="2">The sequence shown here is derived from an EMBL/GenBank/DDBJ whole genome shotgun (WGS) entry which is preliminary data.</text>
</comment>
<name>A0A7K0DUV4_9NOCA</name>
<dbReference type="Proteomes" id="UP000431401">
    <property type="component" value="Unassembled WGS sequence"/>
</dbReference>
<keyword evidence="1" id="KW-0812">Transmembrane</keyword>
<evidence type="ECO:0000256" key="1">
    <source>
        <dbReference type="SAM" id="Phobius"/>
    </source>
</evidence>
<dbReference type="AlphaFoldDB" id="A0A7K0DUV4"/>
<dbReference type="RefSeq" id="WP_227838334.1">
    <property type="nucleotide sequence ID" value="NZ_WEGI01000011.1"/>
</dbReference>
<reference evidence="2 3" key="1">
    <citation type="submission" date="2019-10" db="EMBL/GenBank/DDBJ databases">
        <title>Nocardia macrotermitis sp. nov. and Nocardia aurantia sp. nov., isolated from the gut of fungus growing-termite Macrotermes natalensis.</title>
        <authorList>
            <person name="Benndorf R."/>
            <person name="Schwitalla J."/>
            <person name="Martin K."/>
            <person name="De Beer W."/>
            <person name="Kaster A.-K."/>
            <person name="Vollmers J."/>
            <person name="Poulsen M."/>
            <person name="Beemelmanns C."/>
        </authorList>
    </citation>
    <scope>NUCLEOTIDE SEQUENCE [LARGE SCALE GENOMIC DNA]</scope>
    <source>
        <strain evidence="2 3">RB56</strain>
    </source>
</reference>
<organism evidence="2 3">
    <name type="scientific">Nocardia aurantia</name>
    <dbReference type="NCBI Taxonomy" id="2585199"/>
    <lineage>
        <taxon>Bacteria</taxon>
        <taxon>Bacillati</taxon>
        <taxon>Actinomycetota</taxon>
        <taxon>Actinomycetes</taxon>
        <taxon>Mycobacteriales</taxon>
        <taxon>Nocardiaceae</taxon>
        <taxon>Nocardia</taxon>
    </lineage>
</organism>
<keyword evidence="3" id="KW-1185">Reference proteome</keyword>
<keyword evidence="1" id="KW-0472">Membrane</keyword>
<proteinExistence type="predicted"/>
<protein>
    <recommendedName>
        <fullName evidence="4">Low affinity iron permease family protein</fullName>
    </recommendedName>
</protein>
<accession>A0A7K0DUV4</accession>
<dbReference type="EMBL" id="WEGI01000011">
    <property type="protein sequence ID" value="MQY29550.1"/>
    <property type="molecule type" value="Genomic_DNA"/>
</dbReference>
<dbReference type="InterPro" id="IPR007251">
    <property type="entry name" value="Iron_permease_Fet4"/>
</dbReference>
<evidence type="ECO:0008006" key="4">
    <source>
        <dbReference type="Google" id="ProtNLM"/>
    </source>
</evidence>
<gene>
    <name evidence="2" type="ORF">NRB56_51410</name>
</gene>
<feature type="transmembrane region" description="Helical" evidence="1">
    <location>
        <begin position="62"/>
        <end position="81"/>
    </location>
</feature>
<sequence>MSGNDAHPQHPIMPSEAGTPSIFDRFATAVGDHVSQAWFFCLCVLIVVVWAPTLTLTDLDTWQLIINTLTTIITFLLVALLQNTQKRSDAAMQQKLNAIADGLADLMGALHSDERPLARDRRELLAAVGLENHESSD</sequence>
<keyword evidence="1" id="KW-1133">Transmembrane helix</keyword>
<feature type="transmembrane region" description="Helical" evidence="1">
    <location>
        <begin position="37"/>
        <end position="56"/>
    </location>
</feature>